<evidence type="ECO:0000256" key="3">
    <source>
        <dbReference type="ARBA" id="ARBA00022795"/>
    </source>
</evidence>
<proteinExistence type="inferred from homology"/>
<keyword evidence="5" id="KW-0969">Cilium</keyword>
<keyword evidence="3" id="KW-1005">Bacterial flagellum biogenesis</keyword>
<comment type="function">
    <text evidence="1">Required for the efficient initiation of filament assembly.</text>
</comment>
<gene>
    <name evidence="5" type="ORF">HRH59_07135</name>
</gene>
<evidence type="ECO:0000256" key="2">
    <source>
        <dbReference type="ARBA" id="ARBA00007703"/>
    </source>
</evidence>
<keyword evidence="5" id="KW-0966">Cell projection</keyword>
<accession>A0A7Y5EHE2</accession>
<comment type="caution">
    <text evidence="5">The sequence shown here is derived from an EMBL/GenBank/DDBJ whole genome shotgun (WGS) entry which is preliminary data.</text>
</comment>
<dbReference type="InterPro" id="IPR007809">
    <property type="entry name" value="FlgN-like"/>
</dbReference>
<dbReference type="EMBL" id="JABSOD010000005">
    <property type="protein sequence ID" value="NRQ42344.1"/>
    <property type="molecule type" value="Genomic_DNA"/>
</dbReference>
<evidence type="ECO:0000313" key="5">
    <source>
        <dbReference type="EMBL" id="NRQ42344.1"/>
    </source>
</evidence>
<dbReference type="Proteomes" id="UP000523161">
    <property type="component" value="Unassembled WGS sequence"/>
</dbReference>
<feature type="region of interest" description="Disordered" evidence="4">
    <location>
        <begin position="123"/>
        <end position="144"/>
    </location>
</feature>
<dbReference type="Gene3D" id="1.20.58.300">
    <property type="entry name" value="FlgN-like"/>
    <property type="match status" value="1"/>
</dbReference>
<dbReference type="AlphaFoldDB" id="A0A7Y5EHE2"/>
<sequence>MTDTASAIITLLNQQQQHLDELLLLLRQELAALSARDIATLEQLTHAKADTLNQLQQTDRRLAAAPELEQHKQQDWFKEKVAALDVLLDECKRQNDINQQTLEQSQLTLARFKTELLSSRGKAGLTYTSKGKPAVENKGKGIKA</sequence>
<organism evidence="5 6">
    <name type="scientific">Rheinheimera lutimaris</name>
    <dbReference type="NCBI Taxonomy" id="2740584"/>
    <lineage>
        <taxon>Bacteria</taxon>
        <taxon>Pseudomonadati</taxon>
        <taxon>Pseudomonadota</taxon>
        <taxon>Gammaproteobacteria</taxon>
        <taxon>Chromatiales</taxon>
        <taxon>Chromatiaceae</taxon>
        <taxon>Rheinheimera</taxon>
    </lineage>
</organism>
<dbReference type="SUPFAM" id="SSF140566">
    <property type="entry name" value="FlgN-like"/>
    <property type="match status" value="1"/>
</dbReference>
<evidence type="ECO:0000256" key="4">
    <source>
        <dbReference type="SAM" id="MobiDB-lite"/>
    </source>
</evidence>
<comment type="similarity">
    <text evidence="2">Belongs to the FlgN family.</text>
</comment>
<feature type="compositionally biased region" description="Basic and acidic residues" evidence="4">
    <location>
        <begin position="133"/>
        <end position="144"/>
    </location>
</feature>
<protein>
    <submittedName>
        <fullName evidence="5">Flagellar protein FlgN</fullName>
    </submittedName>
</protein>
<evidence type="ECO:0000313" key="6">
    <source>
        <dbReference type="Proteomes" id="UP000523161"/>
    </source>
</evidence>
<keyword evidence="6" id="KW-1185">Reference proteome</keyword>
<dbReference type="RefSeq" id="WP_173500581.1">
    <property type="nucleotide sequence ID" value="NZ_JABSOD010000005.1"/>
</dbReference>
<name>A0A7Y5EHE2_9GAMM</name>
<dbReference type="Pfam" id="PF05130">
    <property type="entry name" value="FlgN"/>
    <property type="match status" value="1"/>
</dbReference>
<dbReference type="InterPro" id="IPR036679">
    <property type="entry name" value="FlgN-like_sf"/>
</dbReference>
<reference evidence="5 6" key="1">
    <citation type="submission" date="2020-06" db="EMBL/GenBank/DDBJ databases">
        <title>Rheinheimera sp. nov., a marine bacterium isolated from coastal.</title>
        <authorList>
            <person name="Yu Q."/>
            <person name="Qi Y."/>
            <person name="Pu J."/>
        </authorList>
    </citation>
    <scope>NUCLEOTIDE SEQUENCE [LARGE SCALE GENOMIC DNA]</scope>
    <source>
        <strain evidence="5 6">YQF-2</strain>
    </source>
</reference>
<evidence type="ECO:0000256" key="1">
    <source>
        <dbReference type="ARBA" id="ARBA00002397"/>
    </source>
</evidence>
<dbReference type="GO" id="GO:0044780">
    <property type="term" value="P:bacterial-type flagellum assembly"/>
    <property type="evidence" value="ECO:0007669"/>
    <property type="project" value="InterPro"/>
</dbReference>
<keyword evidence="5" id="KW-0282">Flagellum</keyword>